<dbReference type="GO" id="GO:0005829">
    <property type="term" value="C:cytosol"/>
    <property type="evidence" value="ECO:0007669"/>
    <property type="project" value="TreeGrafter"/>
</dbReference>
<dbReference type="InterPro" id="IPR004504">
    <property type="entry name" value="DNA_repair_RadA"/>
</dbReference>
<dbReference type="AlphaFoldDB" id="A0A6H2GTZ0"/>
<evidence type="ECO:0000256" key="6">
    <source>
        <dbReference type="ARBA" id="ARBA00022833"/>
    </source>
</evidence>
<comment type="function">
    <text evidence="13">DNA-dependent ATPase involved in processing of recombination intermediates, plays a role in repairing DNA breaks. Stimulates the branch migration of RecA-mediated strand transfer reactions, allowing the 3' invading strand to extend heteroduplex DNA faster. Binds ssDNA in the presence of ADP but not other nucleotides, has ATPase activity that is stimulated by ssDNA and various branched DNA structures, but inhibited by SSB. Does not have RecA's homology-searching function.</text>
</comment>
<dbReference type="GO" id="GO:0016787">
    <property type="term" value="F:hydrolase activity"/>
    <property type="evidence" value="ECO:0007669"/>
    <property type="project" value="UniProtKB-KW"/>
</dbReference>
<comment type="domain">
    <text evidence="11">The middle region has homology to RecA with ATPase motifs including the RadA KNRFG motif, while the C-terminus is homologous to Lon protease.</text>
</comment>
<evidence type="ECO:0000256" key="10">
    <source>
        <dbReference type="ARBA" id="ARBA00023204"/>
    </source>
</evidence>
<dbReference type="Gene3D" id="3.30.230.10">
    <property type="match status" value="1"/>
</dbReference>
<dbReference type="PANTHER" id="PTHR32472:SF10">
    <property type="entry name" value="DNA REPAIR PROTEIN RADA-LIKE PROTEIN"/>
    <property type="match status" value="1"/>
</dbReference>
<dbReference type="SUPFAM" id="SSF54211">
    <property type="entry name" value="Ribosomal protein S5 domain 2-like"/>
    <property type="match status" value="1"/>
</dbReference>
<evidence type="ECO:0000256" key="12">
    <source>
        <dbReference type="NCBIfam" id="TIGR00416"/>
    </source>
</evidence>
<dbReference type="InterPro" id="IPR020588">
    <property type="entry name" value="RecA_ATP-bd"/>
</dbReference>
<keyword evidence="5" id="KW-0378">Hydrolase</keyword>
<gene>
    <name evidence="11 15" type="primary">radA</name>
    <name evidence="15" type="ORF">HGI30_02900</name>
</gene>
<dbReference type="RefSeq" id="WP_168906313.1">
    <property type="nucleotide sequence ID" value="NZ_CP051428.1"/>
</dbReference>
<evidence type="ECO:0000256" key="3">
    <source>
        <dbReference type="ARBA" id="ARBA00022763"/>
    </source>
</evidence>
<evidence type="ECO:0000256" key="1">
    <source>
        <dbReference type="ARBA" id="ARBA00022723"/>
    </source>
</evidence>
<sequence>MAKVKIKFACTECGTESPKWLGKCPGCGEWNTMVEEKETVVKTAGVGLSAPMSRGTKEKPRSIIDINTGQEPRIESSIGELNRVLGGGVVPGSLILVGGDPGIGKSTLLLQASHALASAGLKVLYISGEESVRQTKLRADRLGALAESLYVLCETNMEHINEAIESVGPDFLVIDSIQTVYDPGVQSAPGSVAQVRECTAHFMRKSKIDGIATVLVGHVTKEGAIAGPRLLEHMVDCVLYFEGERHHSYRLLRAVKNRFGSTNEIGIFEMGEDGLREVANPSELFLSERPLGVSGSTVVASMEGTRPVLVELQALVAPTHFPSPRRMSTGFDHHRMALIIAVLEKRIGLFLQTQDAYLNAAGGVRLDEPAVDLAAAVALASSFKDAPTKPDDVIFGEVGLTGEVRAVSRAEQRVKEAQKLGFKRVILPEKSLKGWKPPDDIKIVGVNTVAEALRAALE</sequence>
<evidence type="ECO:0000313" key="15">
    <source>
        <dbReference type="EMBL" id="QJC50636.1"/>
    </source>
</evidence>
<dbReference type="NCBIfam" id="TIGR00416">
    <property type="entry name" value="sms"/>
    <property type="match status" value="1"/>
</dbReference>
<dbReference type="Pfam" id="PF13481">
    <property type="entry name" value="AAA_25"/>
    <property type="match status" value="1"/>
</dbReference>
<feature type="binding site" evidence="11">
    <location>
        <begin position="99"/>
        <end position="106"/>
    </location>
    <ligand>
        <name>ATP</name>
        <dbReference type="ChEBI" id="CHEBI:30616"/>
    </ligand>
</feature>
<evidence type="ECO:0000256" key="9">
    <source>
        <dbReference type="ARBA" id="ARBA00023125"/>
    </source>
</evidence>
<name>A0A6H2GTZ0_9BACL</name>
<reference evidence="15 16" key="1">
    <citation type="submission" date="2020-04" db="EMBL/GenBank/DDBJ databases">
        <title>Novel Paenibacillus strain UniB2 isolated from commercial digestive syrup.</title>
        <authorList>
            <person name="Thorat V."/>
            <person name="Kirdat K."/>
            <person name="Tiwarekar B."/>
            <person name="Yadav A."/>
        </authorList>
    </citation>
    <scope>NUCLEOTIDE SEQUENCE [LARGE SCALE GENOMIC DNA]</scope>
    <source>
        <strain evidence="15 16">UniB2</strain>
    </source>
</reference>
<dbReference type="GO" id="GO:0005524">
    <property type="term" value="F:ATP binding"/>
    <property type="evidence" value="ECO:0007669"/>
    <property type="project" value="UniProtKB-UniRule"/>
</dbReference>
<evidence type="ECO:0000256" key="4">
    <source>
        <dbReference type="ARBA" id="ARBA00022771"/>
    </source>
</evidence>
<dbReference type="PANTHER" id="PTHR32472">
    <property type="entry name" value="DNA REPAIR PROTEIN RADA"/>
    <property type="match status" value="1"/>
</dbReference>
<evidence type="ECO:0000259" key="14">
    <source>
        <dbReference type="PROSITE" id="PS50162"/>
    </source>
</evidence>
<dbReference type="SMART" id="SM00382">
    <property type="entry name" value="AAA"/>
    <property type="match status" value="1"/>
</dbReference>
<evidence type="ECO:0000256" key="5">
    <source>
        <dbReference type="ARBA" id="ARBA00022801"/>
    </source>
</evidence>
<keyword evidence="1 11" id="KW-0479">Metal-binding</keyword>
<keyword evidence="6 13" id="KW-0862">Zinc</keyword>
<dbReference type="GO" id="GO:0008270">
    <property type="term" value="F:zinc ion binding"/>
    <property type="evidence" value="ECO:0007669"/>
    <property type="project" value="UniProtKB-KW"/>
</dbReference>
<keyword evidence="3 11" id="KW-0227">DNA damage</keyword>
<dbReference type="CDD" id="cd01121">
    <property type="entry name" value="RadA_SMS_N"/>
    <property type="match status" value="1"/>
</dbReference>
<dbReference type="PROSITE" id="PS50162">
    <property type="entry name" value="RECA_2"/>
    <property type="match status" value="1"/>
</dbReference>
<dbReference type="HAMAP" id="MF_01498">
    <property type="entry name" value="RadA_bact"/>
    <property type="match status" value="1"/>
</dbReference>
<evidence type="ECO:0000256" key="2">
    <source>
        <dbReference type="ARBA" id="ARBA00022741"/>
    </source>
</evidence>
<keyword evidence="7 11" id="KW-0067">ATP-binding</keyword>
<protein>
    <recommendedName>
        <fullName evidence="11 12">DNA repair protein RadA</fullName>
    </recommendedName>
</protein>
<dbReference type="GO" id="GO:0000725">
    <property type="term" value="P:recombinational repair"/>
    <property type="evidence" value="ECO:0007669"/>
    <property type="project" value="UniProtKB-UniRule"/>
</dbReference>
<dbReference type="GO" id="GO:0140664">
    <property type="term" value="F:ATP-dependent DNA damage sensor activity"/>
    <property type="evidence" value="ECO:0007669"/>
    <property type="project" value="InterPro"/>
</dbReference>
<comment type="similarity">
    <text evidence="11 13">Belongs to the RecA family. RadA subfamily.</text>
</comment>
<feature type="short sequence motif" description="RadA KNRFG motif" evidence="11">
    <location>
        <begin position="256"/>
        <end position="260"/>
    </location>
</feature>
<evidence type="ECO:0000256" key="7">
    <source>
        <dbReference type="ARBA" id="ARBA00022840"/>
    </source>
</evidence>
<organism evidence="15 16">
    <name type="scientific">Paenibacillus albicereus</name>
    <dbReference type="NCBI Taxonomy" id="2726185"/>
    <lineage>
        <taxon>Bacteria</taxon>
        <taxon>Bacillati</taxon>
        <taxon>Bacillota</taxon>
        <taxon>Bacilli</taxon>
        <taxon>Bacillales</taxon>
        <taxon>Paenibacillaceae</taxon>
        <taxon>Paenibacillus</taxon>
    </lineage>
</organism>
<evidence type="ECO:0000256" key="11">
    <source>
        <dbReference type="HAMAP-Rule" id="MF_01498"/>
    </source>
</evidence>
<evidence type="ECO:0000256" key="13">
    <source>
        <dbReference type="RuleBase" id="RU003555"/>
    </source>
</evidence>
<accession>A0A6H2GTZ0</accession>
<keyword evidence="8 11" id="KW-0346">Stress response</keyword>
<comment type="function">
    <text evidence="11">Plays a role in repairing double-strand DNA breaks, probably involving stabilizing or processing branched DNA or blocked replication forks.</text>
</comment>
<dbReference type="Pfam" id="PF18073">
    <property type="entry name" value="Zn_ribbon_LapB"/>
    <property type="match status" value="1"/>
</dbReference>
<dbReference type="SUPFAM" id="SSF52540">
    <property type="entry name" value="P-loop containing nucleoside triphosphate hydrolases"/>
    <property type="match status" value="1"/>
</dbReference>
<keyword evidence="10 11" id="KW-0234">DNA repair</keyword>
<keyword evidence="4 13" id="KW-0863">Zinc-finger</keyword>
<dbReference type="Gene3D" id="3.40.50.300">
    <property type="entry name" value="P-loop containing nucleotide triphosphate hydrolases"/>
    <property type="match status" value="1"/>
</dbReference>
<keyword evidence="2 11" id="KW-0547">Nucleotide-binding</keyword>
<feature type="domain" description="RecA family profile 1" evidence="14">
    <location>
        <begin position="70"/>
        <end position="219"/>
    </location>
</feature>
<keyword evidence="16" id="KW-1185">Reference proteome</keyword>
<dbReference type="GO" id="GO:0003684">
    <property type="term" value="F:damaged DNA binding"/>
    <property type="evidence" value="ECO:0007669"/>
    <property type="project" value="InterPro"/>
</dbReference>
<feature type="region of interest" description="Lon-protease-like" evidence="11">
    <location>
        <begin position="355"/>
        <end position="458"/>
    </location>
</feature>
<dbReference type="Proteomes" id="UP000502136">
    <property type="component" value="Chromosome"/>
</dbReference>
<dbReference type="KEGG" id="palr:HGI30_02900"/>
<dbReference type="InterPro" id="IPR041166">
    <property type="entry name" value="Rubredoxin_2"/>
</dbReference>
<dbReference type="PRINTS" id="PR01874">
    <property type="entry name" value="DNAREPAIRADA"/>
</dbReference>
<dbReference type="InterPro" id="IPR003593">
    <property type="entry name" value="AAA+_ATPase"/>
</dbReference>
<dbReference type="InterPro" id="IPR027417">
    <property type="entry name" value="P-loop_NTPase"/>
</dbReference>
<evidence type="ECO:0000256" key="8">
    <source>
        <dbReference type="ARBA" id="ARBA00023016"/>
    </source>
</evidence>
<dbReference type="FunFam" id="3.30.230.10:FF:000031">
    <property type="entry name" value="DNA repair protein RadA"/>
    <property type="match status" value="1"/>
</dbReference>
<dbReference type="InterPro" id="IPR020568">
    <property type="entry name" value="Ribosomal_Su5_D2-typ_SF"/>
</dbReference>
<proteinExistence type="inferred from homology"/>
<dbReference type="Pfam" id="PF13541">
    <property type="entry name" value="ChlI"/>
    <property type="match status" value="1"/>
</dbReference>
<dbReference type="InterPro" id="IPR014721">
    <property type="entry name" value="Ribsml_uS5_D2-typ_fold_subgr"/>
</dbReference>
<dbReference type="FunFam" id="3.40.50.300:FF:000050">
    <property type="entry name" value="DNA repair protein RadA"/>
    <property type="match status" value="1"/>
</dbReference>
<dbReference type="EMBL" id="CP051428">
    <property type="protein sequence ID" value="QJC50636.1"/>
    <property type="molecule type" value="Genomic_DNA"/>
</dbReference>
<keyword evidence="9 11" id="KW-0238">DNA-binding</keyword>
<evidence type="ECO:0000313" key="16">
    <source>
        <dbReference type="Proteomes" id="UP000502136"/>
    </source>
</evidence>